<comment type="caution">
    <text evidence="2">The sequence shown here is derived from an EMBL/GenBank/DDBJ whole genome shotgun (WGS) entry which is preliminary data.</text>
</comment>
<evidence type="ECO:0000259" key="1">
    <source>
        <dbReference type="Pfam" id="PF18847"/>
    </source>
</evidence>
<keyword evidence="4" id="KW-1185">Reference proteome</keyword>
<dbReference type="InterPro" id="IPR041311">
    <property type="entry name" value="LPD29"/>
</dbReference>
<protein>
    <recommendedName>
        <fullName evidence="1">Large polyvalent protein associated domain-containing protein</fullName>
    </recommendedName>
</protein>
<sequence length="162" mass="18155">MRWTDGPNTKQVDAVVGVFEGSYFDGSIDYKGSVHHMTTTPDGFQRVSMGADSVHTSREYSDEAIARACEAVYRRYRGNFDADGLECPTVEQYRTGALWRTRLTGLHGWNNRNVQDEVNEVLYKHSFVLAARKSATAGRYFVTHDDGYSMMCGSGHSVAPRD</sequence>
<dbReference type="AlphaFoldDB" id="A0AAW7MLK6"/>
<proteinExistence type="predicted"/>
<dbReference type="EMBL" id="QAIC01000037">
    <property type="protein sequence ID" value="MDN4573647.1"/>
    <property type="molecule type" value="Genomic_DNA"/>
</dbReference>
<accession>A0AAW7MLK6</accession>
<reference evidence="2" key="1">
    <citation type="submission" date="2018-04" db="EMBL/GenBank/DDBJ databases">
        <authorList>
            <person name="Jy Z."/>
        </authorList>
    </citation>
    <scope>NUCLEOTIDE SEQUENCE</scope>
    <source>
        <strain evidence="3">AS13</strain>
        <strain evidence="2">LA18</strain>
    </source>
</reference>
<evidence type="ECO:0000313" key="5">
    <source>
        <dbReference type="Proteomes" id="UP001172791"/>
    </source>
</evidence>
<name>A0AAW7MLK6_9BURK</name>
<dbReference type="Proteomes" id="UP001172788">
    <property type="component" value="Unassembled WGS sequence"/>
</dbReference>
<organism evidence="2 5">
    <name type="scientific">Pandoraea cepalis</name>
    <dbReference type="NCBI Taxonomy" id="2508294"/>
    <lineage>
        <taxon>Bacteria</taxon>
        <taxon>Pseudomonadati</taxon>
        <taxon>Pseudomonadota</taxon>
        <taxon>Betaproteobacteria</taxon>
        <taxon>Burkholderiales</taxon>
        <taxon>Burkholderiaceae</taxon>
        <taxon>Pandoraea</taxon>
    </lineage>
</organism>
<gene>
    <name evidence="2" type="ORF">DBA34_10295</name>
    <name evidence="3" type="ORF">DBB29_08675</name>
</gene>
<evidence type="ECO:0000313" key="2">
    <source>
        <dbReference type="EMBL" id="MDN4573647.1"/>
    </source>
</evidence>
<dbReference type="Pfam" id="PF18847">
    <property type="entry name" value="LPD29"/>
    <property type="match status" value="1"/>
</dbReference>
<feature type="domain" description="Large polyvalent protein associated" evidence="1">
    <location>
        <begin position="2"/>
        <end position="61"/>
    </location>
</feature>
<evidence type="ECO:0000313" key="3">
    <source>
        <dbReference type="EMBL" id="MDN4578189.1"/>
    </source>
</evidence>
<dbReference type="EMBL" id="QAID01000035">
    <property type="protein sequence ID" value="MDN4578189.1"/>
    <property type="molecule type" value="Genomic_DNA"/>
</dbReference>
<dbReference type="Proteomes" id="UP001172791">
    <property type="component" value="Unassembled WGS sequence"/>
</dbReference>
<evidence type="ECO:0000313" key="4">
    <source>
        <dbReference type="Proteomes" id="UP001172788"/>
    </source>
</evidence>